<evidence type="ECO:0000256" key="5">
    <source>
        <dbReference type="RuleBase" id="RU004973"/>
    </source>
</evidence>
<dbReference type="Pfam" id="PF00631">
    <property type="entry name" value="G-gamma"/>
    <property type="match status" value="1"/>
</dbReference>
<dbReference type="InterPro" id="IPR036284">
    <property type="entry name" value="GGL_sf"/>
</dbReference>
<dbReference type="Proteomes" id="UP000018467">
    <property type="component" value="Unassembled WGS sequence"/>
</dbReference>
<keyword evidence="5" id="KW-0449">Lipoprotein</keyword>
<dbReference type="CDD" id="cd00068">
    <property type="entry name" value="GGL"/>
    <property type="match status" value="1"/>
</dbReference>
<dbReference type="Ensembl" id="ENSAMXT00000052200.1">
    <property type="protein sequence ID" value="ENSAMXP00000027821.1"/>
    <property type="gene ID" value="ENSAMXG00000032931.1"/>
</dbReference>
<evidence type="ECO:0000256" key="3">
    <source>
        <dbReference type="ARBA" id="ARBA00023136"/>
    </source>
</evidence>
<evidence type="ECO:0000256" key="2">
    <source>
        <dbReference type="ARBA" id="ARBA00022475"/>
    </source>
</evidence>
<comment type="similarity">
    <text evidence="1 5">Belongs to the G protein gamma family.</text>
</comment>
<comment type="subcellular location">
    <subcellularLocation>
        <location evidence="5">Cell membrane</location>
        <topology evidence="5">Lipid-anchor</topology>
        <orientation evidence="5">Cytoplasmic side</orientation>
    </subcellularLocation>
</comment>
<sequence length="77" mass="8573">MLVEMSSKMTSSNNLAQARRTVQQLRVEAGIERIKVSKASADLMRYCSGTTAKYDPPADGHPGLQKTLLRIKALYYL</sequence>
<reference evidence="7" key="4">
    <citation type="submission" date="2025-09" db="UniProtKB">
        <authorList>
            <consortium name="Ensembl"/>
        </authorList>
    </citation>
    <scope>IDENTIFICATION</scope>
</reference>
<dbReference type="GO" id="GO:0007186">
    <property type="term" value="P:G protein-coupled receptor signaling pathway"/>
    <property type="evidence" value="ECO:0007669"/>
    <property type="project" value="InterPro"/>
</dbReference>
<comment type="function">
    <text evidence="5">Guanine nucleotide-binding proteins (G proteins) are involved as a modulator or transducer in various transmembrane signaling systems. The beta and gamma chains are required for the GTPase activity, for replacement of GDP by GTP, and for G protein-effector interaction.</text>
</comment>
<reference evidence="7" key="3">
    <citation type="submission" date="2025-08" db="UniProtKB">
        <authorList>
            <consortium name="Ensembl"/>
        </authorList>
    </citation>
    <scope>IDENTIFICATION</scope>
</reference>
<feature type="domain" description="G protein gamma" evidence="6">
    <location>
        <begin position="11"/>
        <end position="47"/>
    </location>
</feature>
<evidence type="ECO:0000313" key="7">
    <source>
        <dbReference type="Ensembl" id="ENSAMXP00000027821.1"/>
    </source>
</evidence>
<dbReference type="Bgee" id="ENSAMXG00000032931">
    <property type="expression patterns" value="Expressed in muscle tissue and 1 other cell type or tissue"/>
</dbReference>
<dbReference type="InterPro" id="IPR001770">
    <property type="entry name" value="G-protein_gamma"/>
</dbReference>
<dbReference type="GO" id="GO:0031681">
    <property type="term" value="F:G-protein beta-subunit binding"/>
    <property type="evidence" value="ECO:0007669"/>
    <property type="project" value="InterPro"/>
</dbReference>
<dbReference type="SMART" id="SM01224">
    <property type="entry name" value="G_gamma"/>
    <property type="match status" value="1"/>
</dbReference>
<dbReference type="InParanoid" id="A0A3B1IDR4"/>
<dbReference type="Gene3D" id="4.10.260.10">
    <property type="entry name" value="Transducin (heterotrimeric G protein), gamma chain"/>
    <property type="match status" value="1"/>
</dbReference>
<evidence type="ECO:0000313" key="8">
    <source>
        <dbReference type="Proteomes" id="UP000018467"/>
    </source>
</evidence>
<keyword evidence="4 5" id="KW-0807">Transducer</keyword>
<accession>A0A3B1IDR4</accession>
<evidence type="ECO:0000259" key="6">
    <source>
        <dbReference type="PROSITE" id="PS50058"/>
    </source>
</evidence>
<dbReference type="GO" id="GO:0005834">
    <property type="term" value="C:heterotrimeric G-protein complex"/>
    <property type="evidence" value="ECO:0007669"/>
    <property type="project" value="InterPro"/>
</dbReference>
<dbReference type="PRINTS" id="PR00321">
    <property type="entry name" value="GPROTEING"/>
</dbReference>
<proteinExistence type="inferred from homology"/>
<dbReference type="GeneTree" id="ENSGT00940000181325"/>
<reference evidence="8" key="2">
    <citation type="journal article" date="2014" name="Nat. Commun.">
        <title>The cavefish genome reveals candidate genes for eye loss.</title>
        <authorList>
            <person name="McGaugh S.E."/>
            <person name="Gross J.B."/>
            <person name="Aken B."/>
            <person name="Blin M."/>
            <person name="Borowsky R."/>
            <person name="Chalopin D."/>
            <person name="Hinaux H."/>
            <person name="Jeffery W.R."/>
            <person name="Keene A."/>
            <person name="Ma L."/>
            <person name="Minx P."/>
            <person name="Murphy D."/>
            <person name="O'Quin K.E."/>
            <person name="Retaux S."/>
            <person name="Rohner N."/>
            <person name="Searle S.M."/>
            <person name="Stahl B.A."/>
            <person name="Tabin C."/>
            <person name="Volff J.N."/>
            <person name="Yoshizawa M."/>
            <person name="Warren W.C."/>
        </authorList>
    </citation>
    <scope>NUCLEOTIDE SEQUENCE [LARGE SCALE GENOMIC DNA]</scope>
    <source>
        <strain evidence="8">female</strain>
    </source>
</reference>
<evidence type="ECO:0000256" key="1">
    <source>
        <dbReference type="ARBA" id="ARBA00007431"/>
    </source>
</evidence>
<dbReference type="InterPro" id="IPR015898">
    <property type="entry name" value="G-protein_gamma-like_dom"/>
</dbReference>
<dbReference type="AlphaFoldDB" id="A0A3B1IDR4"/>
<dbReference type="PROSITE" id="PS50058">
    <property type="entry name" value="G_PROTEIN_GAMMA"/>
    <property type="match status" value="1"/>
</dbReference>
<keyword evidence="3 5" id="KW-0472">Membrane</keyword>
<protein>
    <recommendedName>
        <fullName evidence="5">Guanine nucleotide-binding protein subunit gamma</fullName>
    </recommendedName>
</protein>
<keyword evidence="2 5" id="KW-1003">Cell membrane</keyword>
<keyword evidence="8" id="KW-1185">Reference proteome</keyword>
<dbReference type="SMART" id="SM00224">
    <property type="entry name" value="GGL"/>
    <property type="match status" value="1"/>
</dbReference>
<dbReference type="STRING" id="7994.ENSAMXP00000027821"/>
<dbReference type="SUPFAM" id="SSF48670">
    <property type="entry name" value="Transducin (heterotrimeric G protein), gamma chain"/>
    <property type="match status" value="1"/>
</dbReference>
<name>A0A3B1IDR4_ASTMX</name>
<reference evidence="8" key="1">
    <citation type="submission" date="2013-03" db="EMBL/GenBank/DDBJ databases">
        <authorList>
            <person name="Jeffery W."/>
            <person name="Warren W."/>
            <person name="Wilson R.K."/>
        </authorList>
    </citation>
    <scope>NUCLEOTIDE SEQUENCE</scope>
    <source>
        <strain evidence="8">female</strain>
    </source>
</reference>
<organism evidence="7 8">
    <name type="scientific">Astyanax mexicanus</name>
    <name type="common">Blind cave fish</name>
    <name type="synonym">Astyanax fasciatus mexicanus</name>
    <dbReference type="NCBI Taxonomy" id="7994"/>
    <lineage>
        <taxon>Eukaryota</taxon>
        <taxon>Metazoa</taxon>
        <taxon>Chordata</taxon>
        <taxon>Craniata</taxon>
        <taxon>Vertebrata</taxon>
        <taxon>Euteleostomi</taxon>
        <taxon>Actinopterygii</taxon>
        <taxon>Neopterygii</taxon>
        <taxon>Teleostei</taxon>
        <taxon>Ostariophysi</taxon>
        <taxon>Characiformes</taxon>
        <taxon>Characoidei</taxon>
        <taxon>Acestrorhamphidae</taxon>
        <taxon>Acestrorhamphinae</taxon>
        <taxon>Astyanax</taxon>
    </lineage>
</organism>
<evidence type="ECO:0000256" key="4">
    <source>
        <dbReference type="ARBA" id="ARBA00023224"/>
    </source>
</evidence>
<comment type="subunit">
    <text evidence="5">G proteins are composed of 3 units; alpha, beta and gamma.</text>
</comment>
<dbReference type="PANTHER" id="PTHR13809">
    <property type="entry name" value="GUANINE NUCLEOTIDE-BINDING PROTEIN GAMMA SUBUNIT"/>
    <property type="match status" value="1"/>
</dbReference>